<dbReference type="CDD" id="cd05483">
    <property type="entry name" value="retropepsin_like_bacteria"/>
    <property type="match status" value="1"/>
</dbReference>
<dbReference type="STRING" id="81479.RA876_12545"/>
<dbReference type="AlphaFoldDB" id="A0A1Q8YAS5"/>
<dbReference type="PROSITE" id="PS00141">
    <property type="entry name" value="ASP_PROTEASE"/>
    <property type="match status" value="1"/>
</dbReference>
<sequence>MAFDFRLLPGLTLATLLVALAGSAGAQSVALAGLLGSKALLVIDGGQPRSLAVGESHQGVKLISLQGELAMVEMGGKRQSLRLGGAPASVGGSGEAAGGNRIVLSADSRGHFMTQGQINGRSAAMMVDTGASLVSLSAQQAQQFGLAYKQGRMQGMSTANGVIPSWRIKLGQLRVGEVTLYDVDAVVSEGAMPYVLLGNNFLSRFQMNRNNDQMVLDKRF</sequence>
<dbReference type="EMBL" id="MSYM01000018">
    <property type="protein sequence ID" value="OLP04920.1"/>
    <property type="molecule type" value="Genomic_DNA"/>
</dbReference>
<dbReference type="InterPro" id="IPR034122">
    <property type="entry name" value="Retropepsin-like_bacterial"/>
</dbReference>
<dbReference type="GO" id="GO:0004190">
    <property type="term" value="F:aspartic-type endopeptidase activity"/>
    <property type="evidence" value="ECO:0007669"/>
    <property type="project" value="InterPro"/>
</dbReference>
<name>A0A1Q8YAS5_9BURK</name>
<dbReference type="GO" id="GO:0006508">
    <property type="term" value="P:proteolysis"/>
    <property type="evidence" value="ECO:0007669"/>
    <property type="project" value="InterPro"/>
</dbReference>
<dbReference type="InterPro" id="IPR021109">
    <property type="entry name" value="Peptidase_aspartic_dom_sf"/>
</dbReference>
<dbReference type="SUPFAM" id="SSF50630">
    <property type="entry name" value="Acid proteases"/>
    <property type="match status" value="1"/>
</dbReference>
<dbReference type="Gene3D" id="2.40.70.10">
    <property type="entry name" value="Acid Proteases"/>
    <property type="match status" value="1"/>
</dbReference>
<gene>
    <name evidence="1" type="ORF">BLL52_3739</name>
</gene>
<dbReference type="NCBIfam" id="TIGR02281">
    <property type="entry name" value="clan_AA_DTGA"/>
    <property type="match status" value="1"/>
</dbReference>
<protein>
    <submittedName>
        <fullName evidence="1">Uncharacterized protein</fullName>
    </submittedName>
</protein>
<evidence type="ECO:0000313" key="1">
    <source>
        <dbReference type="EMBL" id="OLP04920.1"/>
    </source>
</evidence>
<proteinExistence type="predicted"/>
<organism evidence="1 2">
    <name type="scientific">Rhodoferax antarcticus ANT.BR</name>
    <dbReference type="NCBI Taxonomy" id="1111071"/>
    <lineage>
        <taxon>Bacteria</taxon>
        <taxon>Pseudomonadati</taxon>
        <taxon>Pseudomonadota</taxon>
        <taxon>Betaproteobacteria</taxon>
        <taxon>Burkholderiales</taxon>
        <taxon>Comamonadaceae</taxon>
        <taxon>Rhodoferax</taxon>
    </lineage>
</organism>
<keyword evidence="2" id="KW-1185">Reference proteome</keyword>
<accession>A0A1Q8YAS5</accession>
<dbReference type="RefSeq" id="WP_083634023.1">
    <property type="nucleotide sequence ID" value="NZ_MSYM01000018.1"/>
</dbReference>
<dbReference type="InterPro" id="IPR011969">
    <property type="entry name" value="Clan_AA_Asp_peptidase_C"/>
</dbReference>
<dbReference type="InterPro" id="IPR001969">
    <property type="entry name" value="Aspartic_peptidase_AS"/>
</dbReference>
<dbReference type="Proteomes" id="UP000185911">
    <property type="component" value="Unassembled WGS sequence"/>
</dbReference>
<evidence type="ECO:0000313" key="2">
    <source>
        <dbReference type="Proteomes" id="UP000185911"/>
    </source>
</evidence>
<reference evidence="1 2" key="1">
    <citation type="submission" date="2017-01" db="EMBL/GenBank/DDBJ databases">
        <title>Genome sequence of Rhodoferax antarcticus ANT.BR, a psychrophilic purple nonsulfur bacterium from an Antarctic microbial mat.</title>
        <authorList>
            <person name="Baker J."/>
            <person name="Riester C."/>
            <person name="Skinner B."/>
            <person name="Newell A."/>
            <person name="Swingley W."/>
            <person name="Madigan M."/>
            <person name="Jung D."/>
            <person name="Asao M."/>
            <person name="Chen M."/>
            <person name="Loughlin P."/>
            <person name="Pan H."/>
            <person name="Lin S."/>
            <person name="Li N."/>
            <person name="Shaw J."/>
            <person name="Prado M."/>
            <person name="Sherman C."/>
            <person name="Li X."/>
            <person name="Tang J."/>
            <person name="Blankenship R."/>
            <person name="Zhao T."/>
            <person name="Touchman J."/>
            <person name="Sattley M."/>
        </authorList>
    </citation>
    <scope>NUCLEOTIDE SEQUENCE [LARGE SCALE GENOMIC DNA]</scope>
    <source>
        <strain evidence="1 2">ANT.BR</strain>
    </source>
</reference>
<comment type="caution">
    <text evidence="1">The sequence shown here is derived from an EMBL/GenBank/DDBJ whole genome shotgun (WGS) entry which is preliminary data.</text>
</comment>
<dbReference type="Pfam" id="PF13975">
    <property type="entry name" value="gag-asp_proteas"/>
    <property type="match status" value="1"/>
</dbReference>